<dbReference type="InterPro" id="IPR030878">
    <property type="entry name" value="Ribosomal_uL15"/>
</dbReference>
<dbReference type="PANTHER" id="PTHR12934:SF11">
    <property type="entry name" value="LARGE RIBOSOMAL SUBUNIT PROTEIN UL15M"/>
    <property type="match status" value="1"/>
</dbReference>
<keyword evidence="2" id="KW-0689">Ribosomal protein</keyword>
<feature type="region of interest" description="Disordered" evidence="4">
    <location>
        <begin position="15"/>
        <end position="66"/>
    </location>
</feature>
<evidence type="ECO:0000313" key="6">
    <source>
        <dbReference type="EMBL" id="SUZ74051.1"/>
    </source>
</evidence>
<proteinExistence type="inferred from homology"/>
<evidence type="ECO:0000256" key="3">
    <source>
        <dbReference type="ARBA" id="ARBA00023274"/>
    </source>
</evidence>
<dbReference type="Pfam" id="PF00828">
    <property type="entry name" value="Ribosomal_L27A"/>
    <property type="match status" value="1"/>
</dbReference>
<evidence type="ECO:0000259" key="5">
    <source>
        <dbReference type="Pfam" id="PF00828"/>
    </source>
</evidence>
<dbReference type="HAMAP" id="MF_01341">
    <property type="entry name" value="Ribosomal_uL15"/>
    <property type="match status" value="1"/>
</dbReference>
<dbReference type="EMBL" id="UINC01001198">
    <property type="protein sequence ID" value="SUZ74051.1"/>
    <property type="molecule type" value="Genomic_DNA"/>
</dbReference>
<dbReference type="SUPFAM" id="SSF52080">
    <property type="entry name" value="Ribosomal proteins L15p and L18e"/>
    <property type="match status" value="1"/>
</dbReference>
<evidence type="ECO:0000256" key="2">
    <source>
        <dbReference type="ARBA" id="ARBA00022980"/>
    </source>
</evidence>
<dbReference type="InterPro" id="IPR005749">
    <property type="entry name" value="Ribosomal_uL15_bac-type"/>
</dbReference>
<protein>
    <recommendedName>
        <fullName evidence="5">Large ribosomal subunit protein uL15/eL18 domain-containing protein</fullName>
    </recommendedName>
</protein>
<evidence type="ECO:0000256" key="1">
    <source>
        <dbReference type="ARBA" id="ARBA00007320"/>
    </source>
</evidence>
<sequence>MKWYTLKLNNLIPSKSLSSRTSAKRKRRGRGAGSGLGKTSGRGHKGLGQRSGGGVRPGFEGGQMPLQKRVPKYGFFSRKGRFSEEIRLSSLIKLGKEEIDMEVLKQEDLINHNTFTVKIIKDTETCPKLNLKGIKTTSSVKNLIEDAGGKVEV</sequence>
<feature type="compositionally biased region" description="Gly residues" evidence="4">
    <location>
        <begin position="49"/>
        <end position="61"/>
    </location>
</feature>
<comment type="similarity">
    <text evidence="1">Belongs to the universal ribosomal protein uL15 family.</text>
</comment>
<dbReference type="PANTHER" id="PTHR12934">
    <property type="entry name" value="50S RIBOSOMAL PROTEIN L15"/>
    <property type="match status" value="1"/>
</dbReference>
<gene>
    <name evidence="6" type="ORF">METZ01_LOCUS26905</name>
</gene>
<evidence type="ECO:0000256" key="4">
    <source>
        <dbReference type="SAM" id="MobiDB-lite"/>
    </source>
</evidence>
<keyword evidence="3" id="KW-0687">Ribonucleoprotein</keyword>
<dbReference type="GO" id="GO:0006412">
    <property type="term" value="P:translation"/>
    <property type="evidence" value="ECO:0007669"/>
    <property type="project" value="InterPro"/>
</dbReference>
<dbReference type="AlphaFoldDB" id="A0A381Q3Y7"/>
<feature type="domain" description="Large ribosomal subunit protein uL15/eL18" evidence="5">
    <location>
        <begin position="87"/>
        <end position="152"/>
    </location>
</feature>
<dbReference type="GO" id="GO:0003735">
    <property type="term" value="F:structural constituent of ribosome"/>
    <property type="evidence" value="ECO:0007669"/>
    <property type="project" value="InterPro"/>
</dbReference>
<organism evidence="6">
    <name type="scientific">marine metagenome</name>
    <dbReference type="NCBI Taxonomy" id="408172"/>
    <lineage>
        <taxon>unclassified sequences</taxon>
        <taxon>metagenomes</taxon>
        <taxon>ecological metagenomes</taxon>
    </lineage>
</organism>
<name>A0A381Q3Y7_9ZZZZ</name>
<dbReference type="Gene3D" id="3.100.10.10">
    <property type="match status" value="1"/>
</dbReference>
<dbReference type="NCBIfam" id="TIGR01071">
    <property type="entry name" value="rplO_bact"/>
    <property type="match status" value="1"/>
</dbReference>
<dbReference type="GO" id="GO:0022625">
    <property type="term" value="C:cytosolic large ribosomal subunit"/>
    <property type="evidence" value="ECO:0007669"/>
    <property type="project" value="TreeGrafter"/>
</dbReference>
<dbReference type="InterPro" id="IPR021131">
    <property type="entry name" value="Ribosomal_uL15/eL18"/>
</dbReference>
<reference evidence="6" key="1">
    <citation type="submission" date="2018-05" db="EMBL/GenBank/DDBJ databases">
        <authorList>
            <person name="Lanie J.A."/>
            <person name="Ng W.-L."/>
            <person name="Kazmierczak K.M."/>
            <person name="Andrzejewski T.M."/>
            <person name="Davidsen T.M."/>
            <person name="Wayne K.J."/>
            <person name="Tettelin H."/>
            <person name="Glass J.I."/>
            <person name="Rusch D."/>
            <person name="Podicherti R."/>
            <person name="Tsui H.-C.T."/>
            <person name="Winkler M.E."/>
        </authorList>
    </citation>
    <scope>NUCLEOTIDE SEQUENCE</scope>
</reference>
<accession>A0A381Q3Y7</accession>
<dbReference type="InterPro" id="IPR036227">
    <property type="entry name" value="Ribosomal_uL15/eL18_sf"/>
</dbReference>
<feature type="compositionally biased region" description="Gly residues" evidence="4">
    <location>
        <begin position="31"/>
        <end position="40"/>
    </location>
</feature>